<accession>A0ABR3J5A6</accession>
<organism evidence="1 2">
    <name type="scientific">Hohenbuehelia grisea</name>
    <dbReference type="NCBI Taxonomy" id="104357"/>
    <lineage>
        <taxon>Eukaryota</taxon>
        <taxon>Fungi</taxon>
        <taxon>Dikarya</taxon>
        <taxon>Basidiomycota</taxon>
        <taxon>Agaricomycotina</taxon>
        <taxon>Agaricomycetes</taxon>
        <taxon>Agaricomycetidae</taxon>
        <taxon>Agaricales</taxon>
        <taxon>Pleurotineae</taxon>
        <taxon>Pleurotaceae</taxon>
        <taxon>Hohenbuehelia</taxon>
    </lineage>
</organism>
<dbReference type="EMBL" id="JASNQZ010000011">
    <property type="protein sequence ID" value="KAL0950757.1"/>
    <property type="molecule type" value="Genomic_DNA"/>
</dbReference>
<protein>
    <recommendedName>
        <fullName evidence="3">F-box domain-containing protein</fullName>
    </recommendedName>
</protein>
<evidence type="ECO:0008006" key="3">
    <source>
        <dbReference type="Google" id="ProtNLM"/>
    </source>
</evidence>
<dbReference type="InterPro" id="IPR032675">
    <property type="entry name" value="LRR_dom_sf"/>
</dbReference>
<reference evidence="2" key="1">
    <citation type="submission" date="2024-06" db="EMBL/GenBank/DDBJ databases">
        <title>Multi-omics analyses provide insights into the biosynthesis of the anticancer antibiotic pleurotin in Hohenbuehelia grisea.</title>
        <authorList>
            <person name="Weaver J.A."/>
            <person name="Alberti F."/>
        </authorList>
    </citation>
    <scope>NUCLEOTIDE SEQUENCE [LARGE SCALE GENOMIC DNA]</scope>
    <source>
        <strain evidence="2">T-177</strain>
    </source>
</reference>
<evidence type="ECO:0000313" key="2">
    <source>
        <dbReference type="Proteomes" id="UP001556367"/>
    </source>
</evidence>
<dbReference type="PANTHER" id="PTHR32212:SF234">
    <property type="entry name" value="F-BOX_LRR-REPEAT PROTEIN 13-LIKE"/>
    <property type="match status" value="1"/>
</dbReference>
<name>A0ABR3J5A6_9AGAR</name>
<dbReference type="PANTHER" id="PTHR32212">
    <property type="entry name" value="CYCLIN-LIKE F-BOX"/>
    <property type="match status" value="1"/>
</dbReference>
<dbReference type="SUPFAM" id="SSF52047">
    <property type="entry name" value="RNI-like"/>
    <property type="match status" value="1"/>
</dbReference>
<dbReference type="Proteomes" id="UP001556367">
    <property type="component" value="Unassembled WGS sequence"/>
</dbReference>
<evidence type="ECO:0000313" key="1">
    <source>
        <dbReference type="EMBL" id="KAL0950757.1"/>
    </source>
</evidence>
<gene>
    <name evidence="1" type="ORF">HGRIS_007525</name>
</gene>
<keyword evidence="2" id="KW-1185">Reference proteome</keyword>
<comment type="caution">
    <text evidence="1">The sequence shown here is derived from an EMBL/GenBank/DDBJ whole genome shotgun (WGS) entry which is preliminary data.</text>
</comment>
<proteinExistence type="predicted"/>
<sequence length="554" mass="62547">MHRCLLINEILTNIISQAASTENRIGSPTVAKLSRVCQAFKEPCLDKLWHNLPSLFPLLKLFPSDAWKLKWGEGLGGDNIEWVDEWHYDVEIVRFEFTRALDASDWSRFNAFAPRVRSLWQGDDGERDEYPNNLVPISTLQHLCLHRTTLKILPNLRSLQWTDSREEVIQYMSLFLSEKCTHILVNSGSEATNVDPQLLPHLVTTCPNLEEFVAWDLSPQTIISLLIPPGRGFESSTSTFSQPNFPLLRKLESHTVVPSTILSYFRFHPRLTDLGFQSADRGLPDLNDASSFQHLRNLSMEVPAINEAALNFLRGIRSPHVEQLRLTTYRDNHCSSTIVHRTCAVASQFLLLQDLHIEIWSTADAPNPEAMTSIPSSHPIFSLRHIQRLYLTVSSLDWDDTTIATLAKSFPNLETLELIPRYKATKYICRPQVTIAGIESLVQHCPMLEDLGIHIDTANANSACQRSNVTKSDSSMKHLFVGASLAPHPDRVASILVAYFPRLSSVTAWDGSTDCRATNARLLTSKQQWLQVGHLVTQARRRGEGYGSPKRRDA</sequence>
<dbReference type="Gene3D" id="3.80.10.10">
    <property type="entry name" value="Ribonuclease Inhibitor"/>
    <property type="match status" value="1"/>
</dbReference>